<dbReference type="GO" id="GO:0005886">
    <property type="term" value="C:plasma membrane"/>
    <property type="evidence" value="ECO:0007669"/>
    <property type="project" value="TreeGrafter"/>
</dbReference>
<dbReference type="Proteomes" id="UP000256661">
    <property type="component" value="Unassembled WGS sequence"/>
</dbReference>
<dbReference type="PANTHER" id="PTHR39428:SF1">
    <property type="entry name" value="F420H(2)-DEPENDENT QUINONE REDUCTASE RV1261C"/>
    <property type="match status" value="1"/>
</dbReference>
<evidence type="ECO:0000313" key="7">
    <source>
        <dbReference type="Proteomes" id="UP000256661"/>
    </source>
</evidence>
<evidence type="ECO:0000313" key="6">
    <source>
        <dbReference type="EMBL" id="REF00869.1"/>
    </source>
</evidence>
<dbReference type="InterPro" id="IPR004378">
    <property type="entry name" value="F420H2_quin_Rdtase"/>
</dbReference>
<proteinExistence type="inferred from homology"/>
<dbReference type="NCBIfam" id="TIGR00026">
    <property type="entry name" value="hi_GC_TIGR00026"/>
    <property type="match status" value="1"/>
</dbReference>
<dbReference type="Pfam" id="PF01814">
    <property type="entry name" value="Hemerythrin"/>
    <property type="match status" value="1"/>
</dbReference>
<feature type="region of interest" description="Disordered" evidence="4">
    <location>
        <begin position="16"/>
        <end position="36"/>
    </location>
</feature>
<protein>
    <submittedName>
        <fullName evidence="6">Deazaflavin-dependent oxidoreductase (Nitroreductase family)</fullName>
    </submittedName>
</protein>
<dbReference type="Gene3D" id="2.30.110.10">
    <property type="entry name" value="Electron Transport, Fmn-binding Protein, Chain A"/>
    <property type="match status" value="1"/>
</dbReference>
<name>A0A3D9SYE4_9ACTN</name>
<dbReference type="RefSeq" id="WP_281275936.1">
    <property type="nucleotide sequence ID" value="NZ_QTTT01000001.1"/>
</dbReference>
<dbReference type="EMBL" id="QTTT01000001">
    <property type="protein sequence ID" value="REF00869.1"/>
    <property type="molecule type" value="Genomic_DNA"/>
</dbReference>
<keyword evidence="3" id="KW-0175">Coiled coil</keyword>
<evidence type="ECO:0000256" key="1">
    <source>
        <dbReference type="ARBA" id="ARBA00008710"/>
    </source>
</evidence>
<feature type="coiled-coil region" evidence="3">
    <location>
        <begin position="249"/>
        <end position="301"/>
    </location>
</feature>
<accession>A0A3D9SYE4</accession>
<evidence type="ECO:0000256" key="4">
    <source>
        <dbReference type="SAM" id="MobiDB-lite"/>
    </source>
</evidence>
<dbReference type="GO" id="GO:0070967">
    <property type="term" value="F:coenzyme F420 binding"/>
    <property type="evidence" value="ECO:0007669"/>
    <property type="project" value="TreeGrafter"/>
</dbReference>
<dbReference type="Pfam" id="PF04075">
    <property type="entry name" value="F420H2_quin_red"/>
    <property type="match status" value="1"/>
</dbReference>
<comment type="catalytic activity">
    <reaction evidence="2">
        <text>oxidized coenzyme F420-(gamma-L-Glu)(n) + a quinol + H(+) = reduced coenzyme F420-(gamma-L-Glu)(n) + a quinone</text>
        <dbReference type="Rhea" id="RHEA:39663"/>
        <dbReference type="Rhea" id="RHEA-COMP:12939"/>
        <dbReference type="Rhea" id="RHEA-COMP:14378"/>
        <dbReference type="ChEBI" id="CHEBI:15378"/>
        <dbReference type="ChEBI" id="CHEBI:24646"/>
        <dbReference type="ChEBI" id="CHEBI:132124"/>
        <dbReference type="ChEBI" id="CHEBI:133980"/>
        <dbReference type="ChEBI" id="CHEBI:139511"/>
    </reaction>
</comment>
<dbReference type="PANTHER" id="PTHR39428">
    <property type="entry name" value="F420H(2)-DEPENDENT QUINONE REDUCTASE RV1261C"/>
    <property type="match status" value="1"/>
</dbReference>
<reference evidence="6 7" key="1">
    <citation type="submission" date="2018-08" db="EMBL/GenBank/DDBJ databases">
        <title>Sequencing the genomes of 1000 actinobacteria strains.</title>
        <authorList>
            <person name="Klenk H.-P."/>
        </authorList>
    </citation>
    <scope>NUCLEOTIDE SEQUENCE [LARGE SCALE GENOMIC DNA]</scope>
    <source>
        <strain evidence="6 7">DSM 43927</strain>
    </source>
</reference>
<dbReference type="Gene3D" id="1.20.120.520">
    <property type="entry name" value="nmb1532 protein domain like"/>
    <property type="match status" value="1"/>
</dbReference>
<feature type="domain" description="Hemerythrin-like" evidence="5">
    <location>
        <begin position="181"/>
        <end position="306"/>
    </location>
</feature>
<comment type="similarity">
    <text evidence="1">Belongs to the F420H(2)-dependent quinone reductase family.</text>
</comment>
<dbReference type="InterPro" id="IPR012349">
    <property type="entry name" value="Split_barrel_FMN-bd"/>
</dbReference>
<keyword evidence="7" id="KW-1185">Reference proteome</keyword>
<gene>
    <name evidence="6" type="ORF">DFJ69_6464</name>
</gene>
<organism evidence="6 7">
    <name type="scientific">Thermomonospora umbrina</name>
    <dbReference type="NCBI Taxonomy" id="111806"/>
    <lineage>
        <taxon>Bacteria</taxon>
        <taxon>Bacillati</taxon>
        <taxon>Actinomycetota</taxon>
        <taxon>Actinomycetes</taxon>
        <taxon>Streptosporangiales</taxon>
        <taxon>Thermomonosporaceae</taxon>
        <taxon>Thermomonospora</taxon>
    </lineage>
</organism>
<dbReference type="AlphaFoldDB" id="A0A3D9SYE4"/>
<dbReference type="InterPro" id="IPR012312">
    <property type="entry name" value="Hemerythrin-like"/>
</dbReference>
<evidence type="ECO:0000256" key="3">
    <source>
        <dbReference type="SAM" id="Coils"/>
    </source>
</evidence>
<comment type="caution">
    <text evidence="6">The sequence shown here is derived from an EMBL/GenBank/DDBJ whole genome shotgun (WGS) entry which is preliminary data.</text>
</comment>
<dbReference type="SUPFAM" id="SSF50475">
    <property type="entry name" value="FMN-binding split barrel"/>
    <property type="match status" value="1"/>
</dbReference>
<dbReference type="CDD" id="cd12108">
    <property type="entry name" value="Hr-like"/>
    <property type="match status" value="1"/>
</dbReference>
<evidence type="ECO:0000256" key="2">
    <source>
        <dbReference type="ARBA" id="ARBA00049106"/>
    </source>
</evidence>
<dbReference type="GO" id="GO:0016491">
    <property type="term" value="F:oxidoreductase activity"/>
    <property type="evidence" value="ECO:0007669"/>
    <property type="project" value="InterPro"/>
</dbReference>
<evidence type="ECO:0000259" key="5">
    <source>
        <dbReference type="Pfam" id="PF01814"/>
    </source>
</evidence>
<sequence>MPRTPMFAGISTIVARDRPRRPYPPHTPDPETRENMSINVDQQVIEEFRANRGRVGGPYEGRRLLLLTTTGTGAGGPRTTPIVYLPDGERMLVLASAEGASSHPAWFRDLLARPRVTVEAGPLTLDAVAVVLEGEERDRLFARVAQVEPLWAEQQAGAARTLPVVALNPLGGGPPPEPMGDSLKTVHGLLRRELALLREEVARSGTGLMAQLRVNCLTFCQGLHHHHALEDARVFPFLDARHPELAAVLARLREEHRTVKRILDELQALISDEATDPAELLAGVERLTADLEAHLDHEERELVPILNALAP</sequence>